<dbReference type="EC" id="3.4.11.2" evidence="4 13"/>
<comment type="catalytic activity">
    <reaction evidence="1">
        <text>Release of an N-terminal amino acid, Xaa-|-Yaa- from a peptide, amide or arylamide. Xaa is preferably Ala, but may be most amino acids including Pro (slow action). When a terminal hydrophobic residue is followed by a prolyl residue, the two may be released as an intact Xaa-Pro dipeptide.</text>
        <dbReference type="EC" id="3.4.11.2"/>
    </reaction>
</comment>
<dbReference type="Pfam" id="PF17432">
    <property type="entry name" value="DUF3458_C"/>
    <property type="match status" value="1"/>
</dbReference>
<keyword evidence="10" id="KW-0862">Zinc</keyword>
<gene>
    <name evidence="18" type="primary">pepN</name>
    <name evidence="18" type="ORF">GCM10011332_14550</name>
</gene>
<evidence type="ECO:0000256" key="1">
    <source>
        <dbReference type="ARBA" id="ARBA00000098"/>
    </source>
</evidence>
<dbReference type="CDD" id="cd09600">
    <property type="entry name" value="M1_APN"/>
    <property type="match status" value="1"/>
</dbReference>
<evidence type="ECO:0000256" key="2">
    <source>
        <dbReference type="ARBA" id="ARBA00001947"/>
    </source>
</evidence>
<dbReference type="FunFam" id="1.10.390.10:FF:000002">
    <property type="entry name" value="Aminopeptidase N"/>
    <property type="match status" value="1"/>
</dbReference>
<reference evidence="18" key="1">
    <citation type="journal article" date="2014" name="Int. J. Syst. Evol. Microbiol.">
        <title>Complete genome sequence of Corynebacterium casei LMG S-19264T (=DSM 44701T), isolated from a smear-ripened cheese.</title>
        <authorList>
            <consortium name="US DOE Joint Genome Institute (JGI-PGF)"/>
            <person name="Walter F."/>
            <person name="Albersmeier A."/>
            <person name="Kalinowski J."/>
            <person name="Ruckert C."/>
        </authorList>
    </citation>
    <scope>NUCLEOTIDE SEQUENCE</scope>
    <source>
        <strain evidence="18">CGMCC 1.15254</strain>
    </source>
</reference>
<dbReference type="NCBIfam" id="TIGR02414">
    <property type="entry name" value="pepN_proteo"/>
    <property type="match status" value="1"/>
</dbReference>
<dbReference type="SUPFAM" id="SSF55486">
    <property type="entry name" value="Metalloproteases ('zincins'), catalytic domain"/>
    <property type="match status" value="1"/>
</dbReference>
<dbReference type="Gene3D" id="1.10.390.10">
    <property type="entry name" value="Neutral Protease Domain 2"/>
    <property type="match status" value="1"/>
</dbReference>
<feature type="domain" description="Peptidase M1 alanyl aminopeptidase Ig-like fold" evidence="15">
    <location>
        <begin position="447"/>
        <end position="539"/>
    </location>
</feature>
<dbReference type="InterPro" id="IPR024601">
    <property type="entry name" value="Peptidase_M1_pepN_C"/>
</dbReference>
<dbReference type="InterPro" id="IPR037144">
    <property type="entry name" value="Peptidase_M1_pepN_C_sf"/>
</dbReference>
<dbReference type="FunFam" id="2.60.40.1730:FF:000005">
    <property type="entry name" value="Aminopeptidase N"/>
    <property type="match status" value="1"/>
</dbReference>
<dbReference type="GO" id="GO:0016285">
    <property type="term" value="F:alanyl aminopeptidase activity"/>
    <property type="evidence" value="ECO:0007669"/>
    <property type="project" value="UniProtKB-EC"/>
</dbReference>
<keyword evidence="19" id="KW-1185">Reference proteome</keyword>
<evidence type="ECO:0000256" key="4">
    <source>
        <dbReference type="ARBA" id="ARBA00012564"/>
    </source>
</evidence>
<dbReference type="Gene3D" id="1.25.50.10">
    <property type="entry name" value="Peptidase M1, alanyl aminopeptidase, C-terminal domain"/>
    <property type="match status" value="1"/>
</dbReference>
<dbReference type="InterPro" id="IPR027268">
    <property type="entry name" value="Peptidase_M4/M1_CTD_sf"/>
</dbReference>
<keyword evidence="11" id="KW-0482">Metalloprotease</keyword>
<keyword evidence="8" id="KW-0479">Metal-binding</keyword>
<dbReference type="Pfam" id="PF17900">
    <property type="entry name" value="Peptidase_M1_N"/>
    <property type="match status" value="1"/>
</dbReference>
<evidence type="ECO:0000256" key="3">
    <source>
        <dbReference type="ARBA" id="ARBA00010136"/>
    </source>
</evidence>
<proteinExistence type="inferred from homology"/>
<dbReference type="GO" id="GO:0006508">
    <property type="term" value="P:proteolysis"/>
    <property type="evidence" value="ECO:0007669"/>
    <property type="project" value="UniProtKB-UniRule"/>
</dbReference>
<dbReference type="Pfam" id="PF01433">
    <property type="entry name" value="Peptidase_M1"/>
    <property type="match status" value="1"/>
</dbReference>
<dbReference type="InterPro" id="IPR042097">
    <property type="entry name" value="Aminopeptidase_N-like_N_sf"/>
</dbReference>
<dbReference type="EMBL" id="BMHV01000008">
    <property type="protein sequence ID" value="GGF61798.1"/>
    <property type="molecule type" value="Genomic_DNA"/>
</dbReference>
<feature type="domain" description="Aminopeptidase N-like N-terminal" evidence="17">
    <location>
        <begin position="92"/>
        <end position="189"/>
    </location>
</feature>
<evidence type="ECO:0000256" key="6">
    <source>
        <dbReference type="ARBA" id="ARBA00022438"/>
    </source>
</evidence>
<evidence type="ECO:0000313" key="19">
    <source>
        <dbReference type="Proteomes" id="UP000632498"/>
    </source>
</evidence>
<dbReference type="PANTHER" id="PTHR46322">
    <property type="entry name" value="PUROMYCIN-SENSITIVE AMINOPEPTIDASE"/>
    <property type="match status" value="1"/>
</dbReference>
<dbReference type="FunFam" id="3.30.2010.30:FF:000002">
    <property type="entry name" value="Putative aminopeptidase N"/>
    <property type="match status" value="1"/>
</dbReference>
<protein>
    <recommendedName>
        <fullName evidence="5 13">Aminopeptidase N</fullName>
        <ecNumber evidence="4 13">3.4.11.2</ecNumber>
    </recommendedName>
</protein>
<evidence type="ECO:0000259" key="16">
    <source>
        <dbReference type="Pfam" id="PF17432"/>
    </source>
</evidence>
<organism evidence="18 19">
    <name type="scientific">Terasakiella brassicae</name>
    <dbReference type="NCBI Taxonomy" id="1634917"/>
    <lineage>
        <taxon>Bacteria</taxon>
        <taxon>Pseudomonadati</taxon>
        <taxon>Pseudomonadota</taxon>
        <taxon>Alphaproteobacteria</taxon>
        <taxon>Rhodospirillales</taxon>
        <taxon>Terasakiellaceae</taxon>
        <taxon>Terasakiella</taxon>
    </lineage>
</organism>
<reference evidence="18" key="2">
    <citation type="submission" date="2020-09" db="EMBL/GenBank/DDBJ databases">
        <authorList>
            <person name="Sun Q."/>
            <person name="Zhou Y."/>
        </authorList>
    </citation>
    <scope>NUCLEOTIDE SEQUENCE</scope>
    <source>
        <strain evidence="18">CGMCC 1.15254</strain>
    </source>
</reference>
<dbReference type="PRINTS" id="PR00756">
    <property type="entry name" value="ALADIPTASE"/>
</dbReference>
<comment type="similarity">
    <text evidence="3">Belongs to the peptidase M1 family.</text>
</comment>
<name>A0A917BXL9_9PROT</name>
<evidence type="ECO:0000259" key="15">
    <source>
        <dbReference type="Pfam" id="PF11940"/>
    </source>
</evidence>
<feature type="domain" description="Peptidase M1 alanyl aminopeptidase C-terminal" evidence="16">
    <location>
        <begin position="545"/>
        <end position="865"/>
    </location>
</feature>
<evidence type="ECO:0000259" key="17">
    <source>
        <dbReference type="Pfam" id="PF17900"/>
    </source>
</evidence>
<dbReference type="FunFam" id="2.60.40.1840:FF:000001">
    <property type="entry name" value="Aminopeptidase N"/>
    <property type="match status" value="1"/>
</dbReference>
<keyword evidence="6 18" id="KW-0031">Aminopeptidase</keyword>
<dbReference type="InterPro" id="IPR035414">
    <property type="entry name" value="Peptidase_M1_pepN_Ig-like"/>
</dbReference>
<comment type="cofactor">
    <cofactor evidence="2">
        <name>Zn(2+)</name>
        <dbReference type="ChEBI" id="CHEBI:29105"/>
    </cofactor>
</comment>
<dbReference type="InterPro" id="IPR014782">
    <property type="entry name" value="Peptidase_M1_dom"/>
</dbReference>
<dbReference type="Gene3D" id="2.60.40.1730">
    <property type="entry name" value="tricorn interacting facor f3 domain"/>
    <property type="match status" value="1"/>
</dbReference>
<sequence length="866" mass="98071">MKTEQPQIIRLEDYREPAYLVENVELVFDLESESTRVVCAATYYANNTDNAPLVLDGEDLKLLHISLDGRELGENDYSCDNKSLTIPDLPERFELVIETEIDPKGNTQLSGLYQSNGTYCTQCEAQGFRRITYFQDRPDVMATYNVTIIADKASCPVLLSNGNLLEHNDVEDDQHIAVWHDPFPKPSYLFALVAGDLAQVSDTFVTCTGRTVDLHIFIEHGNEDRVDWAMESLKAAMKWDEDRFGLEYDLDLYNIVAVSDFNMGAMENKSLNVFNTKYVLAKSDTATDADYAGIEGVIAHEYFHNWTGNRVTCRDWFQLSLKEGLTVFRDQEFSSDMRSRPCERISNVKVLRAAQFPEDAGPLAHPVRPEQYMAIDNFYTATVYNKGSEVIRMMHTLLGEDNFRKGMDLYFERHDGQAVTCDDFAAAMMDASDIDLTQFKLWYSQAGTPEVTAHWSYDHEAQRFDLTLAQHLAPTPGQNDKQPMHMPISVGLLDLEGMEILSDVLSVSKARETFSFENIESEPVISLNRDFSAPIKLKAAYSRVELAFLMANDSDDFARWEAAQTYGTDLLLDMVKAYQKGQPFKKDEDFIQALRQTLLNDQLDLDFIALCLQLPTEGYLAEQMETIDVVAIHQAREALRRYIAEDLQKDFLRIFRDLRSDKPYSPNAASCGQRALKNTCLSYLAEGDDPACLALITAQYHNANNMTDRMAALSILSNKEADARLEALEDFYTRFKDDALVVDKWLSVQAMSSLPGTLATVQNLMSHEAFSIRNPNKVRSLIGVFAHANPLHYHNEDGSGYAFHTDRILELDKINPQIAARMVAPLGKWRRFDKKRQDLMKAELQRIIATDGLSGDTFEMASKSLG</sequence>
<dbReference type="RefSeq" id="WP_188663329.1">
    <property type="nucleotide sequence ID" value="NZ_BMHV01000008.1"/>
</dbReference>
<dbReference type="Pfam" id="PF11940">
    <property type="entry name" value="DUF3458"/>
    <property type="match status" value="1"/>
</dbReference>
<dbReference type="SUPFAM" id="SSF63737">
    <property type="entry name" value="Leukotriene A4 hydrolase N-terminal domain"/>
    <property type="match status" value="1"/>
</dbReference>
<evidence type="ECO:0000256" key="9">
    <source>
        <dbReference type="ARBA" id="ARBA00022801"/>
    </source>
</evidence>
<feature type="domain" description="Peptidase M1 membrane alanine aminopeptidase" evidence="14">
    <location>
        <begin position="228"/>
        <end position="439"/>
    </location>
</feature>
<dbReference type="InterPro" id="IPR038438">
    <property type="entry name" value="PepN_Ig-like_sf"/>
</dbReference>
<dbReference type="InterPro" id="IPR001930">
    <property type="entry name" value="Peptidase_M1"/>
</dbReference>
<keyword evidence="9" id="KW-0378">Hydrolase</keyword>
<dbReference type="PANTHER" id="PTHR46322:SF1">
    <property type="entry name" value="PUROMYCIN-SENSITIVE AMINOPEPTIDASE"/>
    <property type="match status" value="1"/>
</dbReference>
<comment type="caution">
    <text evidence="18">The sequence shown here is derived from an EMBL/GenBank/DDBJ whole genome shotgun (WGS) entry which is preliminary data.</text>
</comment>
<accession>A0A917BXL9</accession>
<evidence type="ECO:0000256" key="8">
    <source>
        <dbReference type="ARBA" id="ARBA00022723"/>
    </source>
</evidence>
<keyword evidence="7" id="KW-0645">Protease</keyword>
<evidence type="ECO:0000313" key="18">
    <source>
        <dbReference type="EMBL" id="GGF61798.1"/>
    </source>
</evidence>
<evidence type="ECO:0000259" key="14">
    <source>
        <dbReference type="Pfam" id="PF01433"/>
    </source>
</evidence>
<dbReference type="Gene3D" id="2.60.40.1840">
    <property type="match status" value="1"/>
</dbReference>
<evidence type="ECO:0000256" key="10">
    <source>
        <dbReference type="ARBA" id="ARBA00022833"/>
    </source>
</evidence>
<dbReference type="GO" id="GO:0008237">
    <property type="term" value="F:metallopeptidase activity"/>
    <property type="evidence" value="ECO:0007669"/>
    <property type="project" value="UniProtKB-UniRule"/>
</dbReference>
<evidence type="ECO:0000256" key="7">
    <source>
        <dbReference type="ARBA" id="ARBA00022670"/>
    </source>
</evidence>
<comment type="function">
    <text evidence="12">Aminopeptidase N is involved in the degradation of intracellular peptides generated by protein breakdown during normal growth as well as in response to nutrient starvation.</text>
</comment>
<dbReference type="AlphaFoldDB" id="A0A917BXL9"/>
<dbReference type="InterPro" id="IPR045357">
    <property type="entry name" value="Aminopeptidase_N-like_N"/>
</dbReference>
<evidence type="ECO:0000256" key="12">
    <source>
        <dbReference type="ARBA" id="ARBA00059739"/>
    </source>
</evidence>
<dbReference type="InterPro" id="IPR012779">
    <property type="entry name" value="Peptidase_M1_pepN"/>
</dbReference>
<dbReference type="GO" id="GO:0008270">
    <property type="term" value="F:zinc ion binding"/>
    <property type="evidence" value="ECO:0007669"/>
    <property type="project" value="InterPro"/>
</dbReference>
<dbReference type="Gene3D" id="3.30.2010.30">
    <property type="match status" value="1"/>
</dbReference>
<evidence type="ECO:0000256" key="5">
    <source>
        <dbReference type="ARBA" id="ARBA00015611"/>
    </source>
</evidence>
<evidence type="ECO:0000256" key="11">
    <source>
        <dbReference type="ARBA" id="ARBA00023049"/>
    </source>
</evidence>
<evidence type="ECO:0000256" key="13">
    <source>
        <dbReference type="NCBIfam" id="TIGR02414"/>
    </source>
</evidence>
<dbReference type="Proteomes" id="UP000632498">
    <property type="component" value="Unassembled WGS sequence"/>
</dbReference>